<sequence>MTGARDGRRARGRARVGQRLRGEPAKGQARDSAVDFCDDPQFGAVGRDAPEQIQHTVGIGVVHERGCCDLMQPREVVVVCYTQQGLPDATHAIHPNRHLPT</sequence>
<evidence type="ECO:0000313" key="2">
    <source>
        <dbReference type="EMBL" id="MFC7183153.1"/>
    </source>
</evidence>
<comment type="caution">
    <text evidence="2">The sequence shown here is derived from an EMBL/GenBank/DDBJ whole genome shotgun (WGS) entry which is preliminary data.</text>
</comment>
<keyword evidence="3" id="KW-1185">Reference proteome</keyword>
<dbReference type="EMBL" id="JBHTAJ010000061">
    <property type="protein sequence ID" value="MFC7183153.1"/>
    <property type="molecule type" value="Genomic_DNA"/>
</dbReference>
<name>A0ABW2G0W7_9ACTN</name>
<gene>
    <name evidence="2" type="ORF">ACFQMG_26760</name>
</gene>
<dbReference type="RefSeq" id="WP_345703871.1">
    <property type="nucleotide sequence ID" value="NZ_BAABKV010000001.1"/>
</dbReference>
<feature type="region of interest" description="Disordered" evidence="1">
    <location>
        <begin position="1"/>
        <end position="34"/>
    </location>
</feature>
<proteinExistence type="predicted"/>
<evidence type="ECO:0000313" key="3">
    <source>
        <dbReference type="Proteomes" id="UP001596435"/>
    </source>
</evidence>
<dbReference type="Proteomes" id="UP001596435">
    <property type="component" value="Unassembled WGS sequence"/>
</dbReference>
<organism evidence="2 3">
    <name type="scientific">Kitasatospora paranensis</name>
    <dbReference type="NCBI Taxonomy" id="258053"/>
    <lineage>
        <taxon>Bacteria</taxon>
        <taxon>Bacillati</taxon>
        <taxon>Actinomycetota</taxon>
        <taxon>Actinomycetes</taxon>
        <taxon>Kitasatosporales</taxon>
        <taxon>Streptomycetaceae</taxon>
        <taxon>Kitasatospora</taxon>
    </lineage>
</organism>
<protein>
    <submittedName>
        <fullName evidence="2">Uncharacterized protein</fullName>
    </submittedName>
</protein>
<accession>A0ABW2G0W7</accession>
<evidence type="ECO:0000256" key="1">
    <source>
        <dbReference type="SAM" id="MobiDB-lite"/>
    </source>
</evidence>
<reference evidence="3" key="1">
    <citation type="journal article" date="2019" name="Int. J. Syst. Evol. Microbiol.">
        <title>The Global Catalogue of Microorganisms (GCM) 10K type strain sequencing project: providing services to taxonomists for standard genome sequencing and annotation.</title>
        <authorList>
            <consortium name="The Broad Institute Genomics Platform"/>
            <consortium name="The Broad Institute Genome Sequencing Center for Infectious Disease"/>
            <person name="Wu L."/>
            <person name="Ma J."/>
        </authorList>
    </citation>
    <scope>NUCLEOTIDE SEQUENCE [LARGE SCALE GENOMIC DNA]</scope>
    <source>
        <strain evidence="3">CGMCC 1.12859</strain>
    </source>
</reference>
<feature type="compositionally biased region" description="Basic and acidic residues" evidence="1">
    <location>
        <begin position="20"/>
        <end position="33"/>
    </location>
</feature>